<sequence>MFAGGLDAPQPVGAYFNGVFPATAPGSATGWTSQNAFPNLTFIDPMWLAEIPGTNEFLLVGKNGQLWRFPNNPAVTQEQVVKVLDVSAKTQTSEDQGFYRLAFHPQFGQVGSPNANYVYVTYSHKPALAGADADHSYWRLSRFTWLPGSGTIDPASEMVLINQYDPHRWHNGGGIFFGTDGFLYTVVGDGSEWIDSNNTSQHIDQGLLSGILRIDVNNDPAKSHAIARQPVEDPIWGKPVGWPQSSTQGYGIPNNNPWQNPGNVLEEFYAIGFRSPHTMHYDAVTGDIYVGDVGQGTREELTRVTAAGANAQWGYQEGTVAGPKAKPVPLIGVDQVPLVDYGRDVGGCIIGGMRYRGAKWNSLLGGKVLYGDHLTGEVWSATLDSGGGAPVIEELVSGGFIVGNKAGLANFCTDSTGEVYMMNLNGTNQDGGTILKLTTAGVSVEPPALLSQTGVFTNLATLQTAQGVIPYDVANPLWSDGAAKKRWMILPNDGTHDTPHEDIVFSEEGNWVFPAGTVFVKHFEIGTDENNPAAVKRLETRFLICTAGGGKYGVTYKWNAAGTDAVLLTSGVDETYNVALAGGGTETRTWSYPSRAQCLLCHNAASGQALGVRTHSLNRSFHYNLTGRDANQLETFNELGMFDQTLTAEDLANFIEARSLDDETAPLEHRVRSYLDSNCSHCHRPGGPVSYFDARLGTPLNVQGLINGMIQGHFSMGPDGRYLKPSDPELSALHVRLSNVGNGAAMPPLAKNVVDQKAVDLLQEYLESLTAEEFTLTPSPQARYIMLSAYSEVHGYDFTSVGEFSVLDGNGVPIPISEQSIAFVNSEELVDAYSPASRIIDGNIDSFWHTAWEGTGLGPLNPNYVGIDLGSVRSIGGFVYTPRQQPVGGPVTDQNGRIASYDVHYSNDMETWTQIDHGTWPNSNAAQRFDGLAGKRKARCHIGGPVGAVNGPFDVTIVFDMDVADFTAADVQVAGGTVTGLRGKGYYYVASISPIQPSVTVSVPADKANLGGLGSRASNSLGISYEDLVPPAAVLTGMPVQVSGAFLLHLSFGEPVTGFAAPDLVLTNATLNTIVPDGDEYVLNLTATAEGAVMVRVADGAVTDIAGNPSTGTAATTVNFTRLLARNANEYFYIGGGMQIVTSAGSPVGHYMVLPDGDYPNNQLLPVKTQHRAEYRFVVPYAGQWRLRGLVRPASSSSDSFWIEIDGNQAAGTVYQWDANPLGSAYVWDLVSNFGGADPVVLNLTAGQHTVTVYGRDDGTRLARLELESVRPFAALTGPTGGVDGPFQATLEFSESVTGLGIGDFAVSGATVTAVNGSGSSYTVSLTPLAPVMTISLAQNTVTSGTGAGNFASNSILVVGSSAYQQWAALHGLDGLAGTQLADEDGDGIPKLLEFAFNLDPTKAKVSIYNPALLPASGLPRMFLAPGPVLTLQYIRRKGDTGLTYTPQFGSSPGVFTNAIGVPLVESLDADWERVTIPDSGAPGATKRFGRVLVTLAAP</sequence>
<dbReference type="PANTHER" id="PTHR19328">
    <property type="entry name" value="HEDGEHOG-INTERACTING PROTEIN"/>
    <property type="match status" value="1"/>
</dbReference>
<dbReference type="Gene3D" id="2.120.10.30">
    <property type="entry name" value="TolB, C-terminal domain"/>
    <property type="match status" value="1"/>
</dbReference>
<evidence type="ECO:0000313" key="2">
    <source>
        <dbReference type="EMBL" id="MEK7949373.1"/>
    </source>
</evidence>
<name>A0ABU9AP92_9BACT</name>
<dbReference type="PANTHER" id="PTHR19328:SF75">
    <property type="entry name" value="ALDOSE SUGAR DEHYDROGENASE YLII"/>
    <property type="match status" value="1"/>
</dbReference>
<reference evidence="2 3" key="1">
    <citation type="submission" date="2024-04" db="EMBL/GenBank/DDBJ databases">
        <title>Luteolibacter sp. isolated from soil.</title>
        <authorList>
            <person name="An J."/>
        </authorList>
    </citation>
    <scope>NUCLEOTIDE SEQUENCE [LARGE SCALE GENOMIC DNA]</scope>
    <source>
        <strain evidence="2 3">Y139</strain>
    </source>
</reference>
<protein>
    <submittedName>
        <fullName evidence="2">Ig-like domain-containing protein</fullName>
    </submittedName>
</protein>
<dbReference type="PROSITE" id="PS50022">
    <property type="entry name" value="FA58C_3"/>
    <property type="match status" value="1"/>
</dbReference>
<dbReference type="Proteomes" id="UP001371305">
    <property type="component" value="Unassembled WGS sequence"/>
</dbReference>
<dbReference type="InterPro" id="IPR000421">
    <property type="entry name" value="FA58C"/>
</dbReference>
<dbReference type="SUPFAM" id="SSF49785">
    <property type="entry name" value="Galactose-binding domain-like"/>
    <property type="match status" value="1"/>
</dbReference>
<comment type="caution">
    <text evidence="2">The sequence shown here is derived from an EMBL/GenBank/DDBJ whole genome shotgun (WGS) entry which is preliminary data.</text>
</comment>
<gene>
    <name evidence="2" type="ORF">WKV53_02635</name>
</gene>
<accession>A0ABU9AP92</accession>
<dbReference type="Pfam" id="PF07995">
    <property type="entry name" value="GSDH"/>
    <property type="match status" value="1"/>
</dbReference>
<dbReference type="Pfam" id="PF00754">
    <property type="entry name" value="F5_F8_type_C"/>
    <property type="match status" value="1"/>
</dbReference>
<dbReference type="Gene3D" id="2.60.120.260">
    <property type="entry name" value="Galactose-binding domain-like"/>
    <property type="match status" value="2"/>
</dbReference>
<proteinExistence type="predicted"/>
<dbReference type="InterPro" id="IPR012938">
    <property type="entry name" value="Glc/Sorbosone_DH"/>
</dbReference>
<dbReference type="InterPro" id="IPR008979">
    <property type="entry name" value="Galactose-bd-like_sf"/>
</dbReference>
<dbReference type="InterPro" id="IPR011042">
    <property type="entry name" value="6-blade_b-propeller_TolB-like"/>
</dbReference>
<dbReference type="Pfam" id="PF19078">
    <property type="entry name" value="Big_12"/>
    <property type="match status" value="2"/>
</dbReference>
<dbReference type="RefSeq" id="WP_341402790.1">
    <property type="nucleotide sequence ID" value="NZ_JBBUKT010000001.1"/>
</dbReference>
<dbReference type="InterPro" id="IPR044048">
    <property type="entry name" value="Big_12"/>
</dbReference>
<organism evidence="2 3">
    <name type="scientific">Luteolibacter soli</name>
    <dbReference type="NCBI Taxonomy" id="3135280"/>
    <lineage>
        <taxon>Bacteria</taxon>
        <taxon>Pseudomonadati</taxon>
        <taxon>Verrucomicrobiota</taxon>
        <taxon>Verrucomicrobiia</taxon>
        <taxon>Verrucomicrobiales</taxon>
        <taxon>Verrucomicrobiaceae</taxon>
        <taxon>Luteolibacter</taxon>
    </lineage>
</organism>
<evidence type="ECO:0000313" key="3">
    <source>
        <dbReference type="Proteomes" id="UP001371305"/>
    </source>
</evidence>
<keyword evidence="3" id="KW-1185">Reference proteome</keyword>
<dbReference type="EMBL" id="JBBUKT010000001">
    <property type="protein sequence ID" value="MEK7949373.1"/>
    <property type="molecule type" value="Genomic_DNA"/>
</dbReference>
<evidence type="ECO:0000259" key="1">
    <source>
        <dbReference type="PROSITE" id="PS50022"/>
    </source>
</evidence>
<feature type="domain" description="F5/8 type C" evidence="1">
    <location>
        <begin position="799"/>
        <end position="915"/>
    </location>
</feature>